<dbReference type="PANTHER" id="PTHR46934">
    <property type="entry name" value="MYB_DNA-BIND_3 DOMAIN-CONTAINING PROTEIN-RELATED"/>
    <property type="match status" value="1"/>
</dbReference>
<dbReference type="Proteomes" id="UP000027265">
    <property type="component" value="Unassembled WGS sequence"/>
</dbReference>
<feature type="domain" description="Myb/SANT-like" evidence="2">
    <location>
        <begin position="30"/>
        <end position="124"/>
    </location>
</feature>
<name>A0A067PEA2_9AGAM</name>
<dbReference type="OrthoDB" id="76215at2759"/>
<feature type="region of interest" description="Disordered" evidence="1">
    <location>
        <begin position="1"/>
        <end position="27"/>
    </location>
</feature>
<dbReference type="STRING" id="933084.A0A067PEA2"/>
<evidence type="ECO:0000313" key="3">
    <source>
        <dbReference type="EMBL" id="KDQ52170.1"/>
    </source>
</evidence>
<evidence type="ECO:0000256" key="1">
    <source>
        <dbReference type="SAM" id="MobiDB-lite"/>
    </source>
</evidence>
<feature type="compositionally biased region" description="Polar residues" evidence="1">
    <location>
        <begin position="236"/>
        <end position="253"/>
    </location>
</feature>
<proteinExistence type="predicted"/>
<accession>A0A067PEA2</accession>
<gene>
    <name evidence="3" type="ORF">JAAARDRAFT_703302</name>
</gene>
<sequence length="361" mass="39999">MAKKSTKAAATETPPPSDGDKKSQQPRATWKFKAKSALIDFLIEVKVGGKASKNGFKNSVWEEAACVLNASGYGPYNAKQCQTQWNSGVKAGYTNLKFLKEKSGVSWDDKKKMITMGDDWWEPYMAIEKYKKFKNTPFLLWDNCTFLVNGIQATGMFSISNGLLGTKRDEDQDGEEDSDDGRDGAESETDENSQSSQDTSRASIPIDPILLTESATQQQSLSQAPPSATTLVISSALTNTTTTPAKQRSTPSDSSRKRKHSGRISTAEAIAGLGSQLGSLVRVMREDDTKDADRSPVRKKRAWTHFEEEDAGELSNQSYSASVKVFSKTELCDEYLRFPANRKSAWKLWVRDEVDKIRANQ</sequence>
<feature type="region of interest" description="Disordered" evidence="1">
    <location>
        <begin position="236"/>
        <end position="264"/>
    </location>
</feature>
<dbReference type="Pfam" id="PF12776">
    <property type="entry name" value="Myb_DNA-bind_3"/>
    <property type="match status" value="1"/>
</dbReference>
<dbReference type="EMBL" id="KL197742">
    <property type="protein sequence ID" value="KDQ52170.1"/>
    <property type="molecule type" value="Genomic_DNA"/>
</dbReference>
<organism evidence="3 4">
    <name type="scientific">Jaapia argillacea MUCL 33604</name>
    <dbReference type="NCBI Taxonomy" id="933084"/>
    <lineage>
        <taxon>Eukaryota</taxon>
        <taxon>Fungi</taxon>
        <taxon>Dikarya</taxon>
        <taxon>Basidiomycota</taxon>
        <taxon>Agaricomycotina</taxon>
        <taxon>Agaricomycetes</taxon>
        <taxon>Agaricomycetidae</taxon>
        <taxon>Jaapiales</taxon>
        <taxon>Jaapiaceae</taxon>
        <taxon>Jaapia</taxon>
    </lineage>
</organism>
<reference evidence="4" key="1">
    <citation type="journal article" date="2014" name="Proc. Natl. Acad. Sci. U.S.A.">
        <title>Extensive sampling of basidiomycete genomes demonstrates inadequacy of the white-rot/brown-rot paradigm for wood decay fungi.</title>
        <authorList>
            <person name="Riley R."/>
            <person name="Salamov A.A."/>
            <person name="Brown D.W."/>
            <person name="Nagy L.G."/>
            <person name="Floudas D."/>
            <person name="Held B.W."/>
            <person name="Levasseur A."/>
            <person name="Lombard V."/>
            <person name="Morin E."/>
            <person name="Otillar R."/>
            <person name="Lindquist E.A."/>
            <person name="Sun H."/>
            <person name="LaButti K.M."/>
            <person name="Schmutz J."/>
            <person name="Jabbour D."/>
            <person name="Luo H."/>
            <person name="Baker S.E."/>
            <person name="Pisabarro A.G."/>
            <person name="Walton J.D."/>
            <person name="Blanchette R.A."/>
            <person name="Henrissat B."/>
            <person name="Martin F."/>
            <person name="Cullen D."/>
            <person name="Hibbett D.S."/>
            <person name="Grigoriev I.V."/>
        </authorList>
    </citation>
    <scope>NUCLEOTIDE SEQUENCE [LARGE SCALE GENOMIC DNA]</scope>
    <source>
        <strain evidence="4">MUCL 33604</strain>
    </source>
</reference>
<protein>
    <recommendedName>
        <fullName evidence="2">Myb/SANT-like domain-containing protein</fullName>
    </recommendedName>
</protein>
<feature type="region of interest" description="Disordered" evidence="1">
    <location>
        <begin position="163"/>
        <end position="203"/>
    </location>
</feature>
<feature type="compositionally biased region" description="Polar residues" evidence="1">
    <location>
        <begin position="192"/>
        <end position="202"/>
    </location>
</feature>
<evidence type="ECO:0000313" key="4">
    <source>
        <dbReference type="Proteomes" id="UP000027265"/>
    </source>
</evidence>
<dbReference type="AlphaFoldDB" id="A0A067PEA2"/>
<keyword evidence="4" id="KW-1185">Reference proteome</keyword>
<dbReference type="HOGENOM" id="CLU_767397_0_0_1"/>
<dbReference type="InParanoid" id="A0A067PEA2"/>
<feature type="compositionally biased region" description="Acidic residues" evidence="1">
    <location>
        <begin position="171"/>
        <end position="191"/>
    </location>
</feature>
<evidence type="ECO:0000259" key="2">
    <source>
        <dbReference type="Pfam" id="PF12776"/>
    </source>
</evidence>
<dbReference type="InterPro" id="IPR024752">
    <property type="entry name" value="Myb/SANT-like_dom"/>
</dbReference>